<evidence type="ECO:0000313" key="2">
    <source>
        <dbReference type="Proteomes" id="UP001331936"/>
    </source>
</evidence>
<reference evidence="1 2" key="1">
    <citation type="submission" date="2023-08" db="EMBL/GenBank/DDBJ databases">
        <authorList>
            <person name="Girao M."/>
            <person name="Carvalho M.F."/>
        </authorList>
    </citation>
    <scope>NUCLEOTIDE SEQUENCE [LARGE SCALE GENOMIC DNA]</scope>
    <source>
        <strain evidence="1 2">CC-R104</strain>
    </source>
</reference>
<name>A0ABU7JMH6_9NOCA</name>
<gene>
    <name evidence="1" type="ORF">Q8814_03760</name>
</gene>
<organism evidence="1 2">
    <name type="scientific">Rhodococcus chondri</name>
    <dbReference type="NCBI Taxonomy" id="3065941"/>
    <lineage>
        <taxon>Bacteria</taxon>
        <taxon>Bacillati</taxon>
        <taxon>Actinomycetota</taxon>
        <taxon>Actinomycetes</taxon>
        <taxon>Mycobacteriales</taxon>
        <taxon>Nocardiaceae</taxon>
        <taxon>Rhodococcus</taxon>
    </lineage>
</organism>
<protein>
    <submittedName>
        <fullName evidence="1">Uncharacterized protein</fullName>
    </submittedName>
</protein>
<dbReference type="Proteomes" id="UP001331936">
    <property type="component" value="Unassembled WGS sequence"/>
</dbReference>
<keyword evidence="2" id="KW-1185">Reference proteome</keyword>
<evidence type="ECO:0000313" key="1">
    <source>
        <dbReference type="EMBL" id="MEE2031235.1"/>
    </source>
</evidence>
<accession>A0ABU7JMH6</accession>
<comment type="caution">
    <text evidence="1">The sequence shown here is derived from an EMBL/GenBank/DDBJ whole genome shotgun (WGS) entry which is preliminary data.</text>
</comment>
<dbReference type="EMBL" id="JAUZMZ010000011">
    <property type="protein sequence ID" value="MEE2031235.1"/>
    <property type="molecule type" value="Genomic_DNA"/>
</dbReference>
<proteinExistence type="predicted"/>
<dbReference type="RefSeq" id="WP_330150664.1">
    <property type="nucleotide sequence ID" value="NZ_JAUZMZ010000011.1"/>
</dbReference>
<sequence>MSREARVPTTKEVALMLGITAFAAAAAARVGTPAAAARVRRARAAAASSVAGRLYQGSSR</sequence>